<dbReference type="RefSeq" id="WP_128744962.1">
    <property type="nucleotide sequence ID" value="NZ_CP035281.1"/>
</dbReference>
<proteinExistence type="predicted"/>
<dbReference type="Pfam" id="PF04471">
    <property type="entry name" value="Mrr_cat"/>
    <property type="match status" value="1"/>
</dbReference>
<keyword evidence="3" id="KW-1185">Reference proteome</keyword>
<reference evidence="2 3" key="1">
    <citation type="submission" date="2019-01" db="EMBL/GenBank/DDBJ databases">
        <title>Draft genomes of a novel of Aminipila strains.</title>
        <authorList>
            <person name="Ma S."/>
        </authorList>
    </citation>
    <scope>NUCLEOTIDE SEQUENCE [LARGE SCALE GENOMIC DNA]</scope>
    <source>
        <strain evidence="3">JN-39</strain>
    </source>
</reference>
<accession>A0A410PTL9</accession>
<organism evidence="2 3">
    <name type="scientific">Aminipila luticellarii</name>
    <dbReference type="NCBI Taxonomy" id="2507160"/>
    <lineage>
        <taxon>Bacteria</taxon>
        <taxon>Bacillati</taxon>
        <taxon>Bacillota</taxon>
        <taxon>Clostridia</taxon>
        <taxon>Peptostreptococcales</taxon>
        <taxon>Anaerovoracaceae</taxon>
        <taxon>Aminipila</taxon>
    </lineage>
</organism>
<name>A0A410PTL9_9FIRM</name>
<dbReference type="InterPro" id="IPR007560">
    <property type="entry name" value="Restrct_endonuc_IV_Mrr"/>
</dbReference>
<protein>
    <recommendedName>
        <fullName evidence="1">Restriction endonuclease type IV Mrr domain-containing protein</fullName>
    </recommendedName>
</protein>
<dbReference type="GO" id="GO:0003677">
    <property type="term" value="F:DNA binding"/>
    <property type="evidence" value="ECO:0007669"/>
    <property type="project" value="InterPro"/>
</dbReference>
<feature type="domain" description="Restriction endonuclease type IV Mrr" evidence="1">
    <location>
        <begin position="310"/>
        <end position="419"/>
    </location>
</feature>
<dbReference type="KEGG" id="amij:EQM06_03180"/>
<evidence type="ECO:0000259" key="1">
    <source>
        <dbReference type="Pfam" id="PF04471"/>
    </source>
</evidence>
<sequence>MPNTLPFGTQFSPNQIELPQLLQLIIDNEGDDTAPLITAIVDTFFSTNAVEQQRNMAGNCKNSLVSYGILENGGGVRITAFGRQLHEIADETEQCEALVKHILKNLNGMILIDVLRGMHRNGERISKETVVEALNSRGFDLSRTSNNVPVMKLWLNKAGVLRGWRIDEHKLSELTELSEGEFRLLRTLRPEQYYFLRALCNTASENYQRAADIRQLATATYGITFVESNFSQSVIRPLTDRGLIEIQRATGGHGARTPLVKLTELTKRDIVLPLLQQLEGIIDREVIEYLQKPLEELRTDIDATDSYLKGLALEAFAIRIMRIIGLDFIQTRLKGNETAGAEVDVLFDSSRLLYTRWQVQCKNTHRVSLDQVAKEVGLSHVLKTNAIVIMTTGVVSEKAREYATQIMKTMNLCIIMVEGSDIDAIIAEPTKILEIFNRESLNAKHIKVFE</sequence>
<dbReference type="OrthoDB" id="9800801at2"/>
<dbReference type="GO" id="GO:0009307">
    <property type="term" value="P:DNA restriction-modification system"/>
    <property type="evidence" value="ECO:0007669"/>
    <property type="project" value="InterPro"/>
</dbReference>
<dbReference type="InterPro" id="IPR011335">
    <property type="entry name" value="Restrct_endonuc-II-like"/>
</dbReference>
<dbReference type="AlphaFoldDB" id="A0A410PTL9"/>
<dbReference type="Proteomes" id="UP000287601">
    <property type="component" value="Chromosome"/>
</dbReference>
<dbReference type="GO" id="GO:0004519">
    <property type="term" value="F:endonuclease activity"/>
    <property type="evidence" value="ECO:0007669"/>
    <property type="project" value="InterPro"/>
</dbReference>
<dbReference type="EMBL" id="CP035281">
    <property type="protein sequence ID" value="QAT42312.1"/>
    <property type="molecule type" value="Genomic_DNA"/>
</dbReference>
<evidence type="ECO:0000313" key="2">
    <source>
        <dbReference type="EMBL" id="QAT42312.1"/>
    </source>
</evidence>
<gene>
    <name evidence="2" type="ORF">EQM06_03180</name>
</gene>
<dbReference type="SUPFAM" id="SSF52980">
    <property type="entry name" value="Restriction endonuclease-like"/>
    <property type="match status" value="1"/>
</dbReference>
<evidence type="ECO:0000313" key="3">
    <source>
        <dbReference type="Proteomes" id="UP000287601"/>
    </source>
</evidence>